<evidence type="ECO:0000313" key="2">
    <source>
        <dbReference type="Proteomes" id="UP000008909"/>
    </source>
</evidence>
<accession>G7YNC7</accession>
<keyword evidence="2" id="KW-1185">Reference proteome</keyword>
<dbReference type="AlphaFoldDB" id="G7YNC7"/>
<reference evidence="1" key="1">
    <citation type="journal article" date="2011" name="Genome Biol.">
        <title>The draft genome of the carcinogenic human liver fluke Clonorchis sinensis.</title>
        <authorList>
            <person name="Wang X."/>
            <person name="Chen W."/>
            <person name="Huang Y."/>
            <person name="Sun J."/>
            <person name="Men J."/>
            <person name="Liu H."/>
            <person name="Luo F."/>
            <person name="Guo L."/>
            <person name="Lv X."/>
            <person name="Deng C."/>
            <person name="Zhou C."/>
            <person name="Fan Y."/>
            <person name="Li X."/>
            <person name="Huang L."/>
            <person name="Hu Y."/>
            <person name="Liang C."/>
            <person name="Hu X."/>
            <person name="Xu J."/>
            <person name="Yu X."/>
        </authorList>
    </citation>
    <scope>NUCLEOTIDE SEQUENCE [LARGE SCALE GENOMIC DNA]</scope>
    <source>
        <strain evidence="1">Henan</strain>
    </source>
</reference>
<sequence>MGLIRIVARSGTPMWIRITRTFVTATLCAFQGRARYAPRLTIEKLTDPKLNHTYQNHLQKSLSENTSVIDSRFRNRVCPESFLDVMPSFYPHIEGRFRMCEDLSKSFPTSYGIREGCPLSPLFHCVIDELNRIVVWLGNDDQAVGLSRTEFKTTVFATKTYSVNVHDHQDASTAEFSRTVNSEQTVLIRGSENVIKMGVNLAFSNNTTPLPQNCEIQKSAPKRPQVNDKIASVQAELSPNILLTEFNQAHVNIKSSLGSKSQKGFVDVEAMLYSGRIVITLVTSYLQIRSAARISIGKEVFHINTICPKANELIRTSETSGLFKLIVPRSASKDAVNSTSAMKSACTPYEYPLYDNLKEHKPYRVELSSNRQVKIGIVKLLAYVTMNVPHPPTIISLRCKEPDNWRKNVILLTHPVLSRVEFANVQDCRLAFHRFASAFAYIPLADMQTNRVPKLLDVDHHETTNSAGYCLTRRRTIRGRISTIRGLLREYNDFHTWCRKPTGYLYSDQVYTCILSREMPLEVNMGFAEAFFLSKHTGLEHLNMGKWNHLVDKKHFTAIDYRQRDVENKKKMPIAQCTSQSCCKSAIVSNKQTDKTT</sequence>
<proteinExistence type="predicted"/>
<dbReference type="EMBL" id="DF143894">
    <property type="protein sequence ID" value="GAA54458.1"/>
    <property type="molecule type" value="Genomic_DNA"/>
</dbReference>
<gene>
    <name evidence="1" type="ORF">CLF_103129</name>
</gene>
<protein>
    <submittedName>
        <fullName evidence="1">Uncharacterized protein</fullName>
    </submittedName>
</protein>
<organism evidence="1 2">
    <name type="scientific">Clonorchis sinensis</name>
    <name type="common">Chinese liver fluke</name>
    <dbReference type="NCBI Taxonomy" id="79923"/>
    <lineage>
        <taxon>Eukaryota</taxon>
        <taxon>Metazoa</taxon>
        <taxon>Spiralia</taxon>
        <taxon>Lophotrochozoa</taxon>
        <taxon>Platyhelminthes</taxon>
        <taxon>Trematoda</taxon>
        <taxon>Digenea</taxon>
        <taxon>Opisthorchiida</taxon>
        <taxon>Opisthorchiata</taxon>
        <taxon>Opisthorchiidae</taxon>
        <taxon>Clonorchis</taxon>
    </lineage>
</organism>
<evidence type="ECO:0000313" key="1">
    <source>
        <dbReference type="EMBL" id="GAA54458.1"/>
    </source>
</evidence>
<dbReference type="Proteomes" id="UP000008909">
    <property type="component" value="Unassembled WGS sequence"/>
</dbReference>
<reference key="2">
    <citation type="submission" date="2011-10" db="EMBL/GenBank/DDBJ databases">
        <title>The genome and transcriptome sequence of Clonorchis sinensis provide insights into the carcinogenic liver fluke.</title>
        <authorList>
            <person name="Wang X."/>
            <person name="Huang Y."/>
            <person name="Chen W."/>
            <person name="Liu H."/>
            <person name="Guo L."/>
            <person name="Chen Y."/>
            <person name="Luo F."/>
            <person name="Zhou W."/>
            <person name="Sun J."/>
            <person name="Mao Q."/>
            <person name="Liang P."/>
            <person name="Zhou C."/>
            <person name="Tian Y."/>
            <person name="Men J."/>
            <person name="Lv X."/>
            <person name="Huang L."/>
            <person name="Zhou J."/>
            <person name="Hu Y."/>
            <person name="Li R."/>
            <person name="Zhang F."/>
            <person name="Lei H."/>
            <person name="Li X."/>
            <person name="Hu X."/>
            <person name="Liang C."/>
            <person name="Xu J."/>
            <person name="Wu Z."/>
            <person name="Yu X."/>
        </authorList>
    </citation>
    <scope>NUCLEOTIDE SEQUENCE</scope>
    <source>
        <strain>Henan</strain>
    </source>
</reference>
<name>G7YNC7_CLOSI</name>
<feature type="non-terminal residue" evidence="1">
    <location>
        <position position="597"/>
    </location>
</feature>